<dbReference type="InterPro" id="IPR036259">
    <property type="entry name" value="MFS_trans_sf"/>
</dbReference>
<dbReference type="PANTHER" id="PTHR16172:SF41">
    <property type="entry name" value="MAJOR FACILITATOR SUPERFAMILY DOMAIN-CONTAINING PROTEIN 6-LIKE"/>
    <property type="match status" value="1"/>
</dbReference>
<accession>A0A1X6PF86</accession>
<keyword evidence="3" id="KW-0812">Transmembrane</keyword>
<comment type="similarity">
    <text evidence="2">Belongs to the major facilitator superfamily. MFSD6 family.</text>
</comment>
<dbReference type="InterPro" id="IPR024989">
    <property type="entry name" value="MFS_assoc_dom"/>
</dbReference>
<dbReference type="Pfam" id="PF12832">
    <property type="entry name" value="MFS_1_like"/>
    <property type="match status" value="1"/>
</dbReference>
<evidence type="ECO:0000256" key="7">
    <source>
        <dbReference type="SAM" id="SignalP"/>
    </source>
</evidence>
<dbReference type="SUPFAM" id="SSF103473">
    <property type="entry name" value="MFS general substrate transporter"/>
    <property type="match status" value="1"/>
</dbReference>
<proteinExistence type="inferred from homology"/>
<dbReference type="PANTHER" id="PTHR16172">
    <property type="entry name" value="MAJOR FACILITATOR SUPERFAMILY DOMAIN-CONTAINING PROTEIN 6-LIKE"/>
    <property type="match status" value="1"/>
</dbReference>
<feature type="signal peptide" evidence="7">
    <location>
        <begin position="1"/>
        <end position="15"/>
    </location>
</feature>
<feature type="domain" description="Major facilitator superfamily associated" evidence="8">
    <location>
        <begin position="1"/>
        <end position="91"/>
    </location>
</feature>
<keyword evidence="5" id="KW-0472">Membrane</keyword>
<feature type="chain" id="PRO_5012620448" description="Major facilitator superfamily associated domain-containing protein" evidence="7">
    <location>
        <begin position="16"/>
        <end position="162"/>
    </location>
</feature>
<protein>
    <recommendedName>
        <fullName evidence="8">Major facilitator superfamily associated domain-containing protein</fullName>
    </recommendedName>
</protein>
<dbReference type="Gene3D" id="1.20.1250.20">
    <property type="entry name" value="MFS general substrate transporter like domains"/>
    <property type="match status" value="1"/>
</dbReference>
<dbReference type="Proteomes" id="UP000218209">
    <property type="component" value="Unassembled WGS sequence"/>
</dbReference>
<keyword evidence="4" id="KW-1133">Transmembrane helix</keyword>
<sequence>MLLVAMAAYVTRVAAYTLITDPRYVLLVEPLHGITYTLTQLATVAEMTALAPPHLQATSQSYLAVARTVGTIVGTVGGSQVMQRAGPAVAYTSAGGLVALTAVAYAAAAATFERRVGGGGDPRRGGGAAEEADGGGRTRRPGGTRGGGGAASSPPPVACAGW</sequence>
<feature type="region of interest" description="Disordered" evidence="6">
    <location>
        <begin position="116"/>
        <end position="162"/>
    </location>
</feature>
<dbReference type="AlphaFoldDB" id="A0A1X6PF86"/>
<feature type="compositionally biased region" description="Pro residues" evidence="6">
    <location>
        <begin position="153"/>
        <end position="162"/>
    </location>
</feature>
<organism evidence="9 10">
    <name type="scientific">Porphyra umbilicalis</name>
    <name type="common">Purple laver</name>
    <name type="synonym">Red alga</name>
    <dbReference type="NCBI Taxonomy" id="2786"/>
    <lineage>
        <taxon>Eukaryota</taxon>
        <taxon>Rhodophyta</taxon>
        <taxon>Bangiophyceae</taxon>
        <taxon>Bangiales</taxon>
        <taxon>Bangiaceae</taxon>
        <taxon>Porphyra</taxon>
    </lineage>
</organism>
<comment type="subcellular location">
    <subcellularLocation>
        <location evidence="1">Membrane</location>
        <topology evidence="1">Multi-pass membrane protein</topology>
    </subcellularLocation>
</comment>
<dbReference type="EMBL" id="KV918793">
    <property type="protein sequence ID" value="OSX79343.1"/>
    <property type="molecule type" value="Genomic_DNA"/>
</dbReference>
<evidence type="ECO:0000256" key="5">
    <source>
        <dbReference type="ARBA" id="ARBA00023136"/>
    </source>
</evidence>
<name>A0A1X6PF86_PORUM</name>
<dbReference type="InterPro" id="IPR051717">
    <property type="entry name" value="MFS_MFSD6"/>
</dbReference>
<evidence type="ECO:0000256" key="3">
    <source>
        <dbReference type="ARBA" id="ARBA00022692"/>
    </source>
</evidence>
<gene>
    <name evidence="9" type="ORF">BU14_0081s0022</name>
</gene>
<dbReference type="GO" id="GO:0016020">
    <property type="term" value="C:membrane"/>
    <property type="evidence" value="ECO:0007669"/>
    <property type="project" value="UniProtKB-SubCell"/>
</dbReference>
<dbReference type="OrthoDB" id="515887at2759"/>
<evidence type="ECO:0000256" key="1">
    <source>
        <dbReference type="ARBA" id="ARBA00004141"/>
    </source>
</evidence>
<reference evidence="9 10" key="1">
    <citation type="submission" date="2017-03" db="EMBL/GenBank/DDBJ databases">
        <title>WGS assembly of Porphyra umbilicalis.</title>
        <authorList>
            <person name="Brawley S.H."/>
            <person name="Blouin N.A."/>
            <person name="Ficko-Blean E."/>
            <person name="Wheeler G.L."/>
            <person name="Lohr M."/>
            <person name="Goodson H.V."/>
            <person name="Jenkins J.W."/>
            <person name="Blaby-Haas C.E."/>
            <person name="Helliwell K.E."/>
            <person name="Chan C."/>
            <person name="Marriage T."/>
            <person name="Bhattacharya D."/>
            <person name="Klein A.S."/>
            <person name="Badis Y."/>
            <person name="Brodie J."/>
            <person name="Cao Y."/>
            <person name="Collen J."/>
            <person name="Dittami S.M."/>
            <person name="Gachon C.M."/>
            <person name="Green B.R."/>
            <person name="Karpowicz S."/>
            <person name="Kim J.W."/>
            <person name="Kudahl U."/>
            <person name="Lin S."/>
            <person name="Michel G."/>
            <person name="Mittag M."/>
            <person name="Olson B.J."/>
            <person name="Pangilinan J."/>
            <person name="Peng Y."/>
            <person name="Qiu H."/>
            <person name="Shu S."/>
            <person name="Singer J.T."/>
            <person name="Smith A.G."/>
            <person name="Sprecher B.N."/>
            <person name="Wagner V."/>
            <person name="Wang W."/>
            <person name="Wang Z.-Y."/>
            <person name="Yan J."/>
            <person name="Yarish C."/>
            <person name="Zoeuner-Riek S."/>
            <person name="Zhuang Y."/>
            <person name="Zou Y."/>
            <person name="Lindquist E.A."/>
            <person name="Grimwood J."/>
            <person name="Barry K."/>
            <person name="Rokhsar D.S."/>
            <person name="Schmutz J."/>
            <person name="Stiller J.W."/>
            <person name="Grossman A.R."/>
            <person name="Prochnik S.E."/>
        </authorList>
    </citation>
    <scope>NUCLEOTIDE SEQUENCE [LARGE SCALE GENOMIC DNA]</scope>
    <source>
        <strain evidence="9">4086291</strain>
    </source>
</reference>
<evidence type="ECO:0000256" key="6">
    <source>
        <dbReference type="SAM" id="MobiDB-lite"/>
    </source>
</evidence>
<evidence type="ECO:0000259" key="8">
    <source>
        <dbReference type="Pfam" id="PF12832"/>
    </source>
</evidence>
<evidence type="ECO:0000256" key="2">
    <source>
        <dbReference type="ARBA" id="ARBA00005241"/>
    </source>
</evidence>
<keyword evidence="7" id="KW-0732">Signal</keyword>
<evidence type="ECO:0000313" key="10">
    <source>
        <dbReference type="Proteomes" id="UP000218209"/>
    </source>
</evidence>
<evidence type="ECO:0000313" key="9">
    <source>
        <dbReference type="EMBL" id="OSX79343.1"/>
    </source>
</evidence>
<evidence type="ECO:0000256" key="4">
    <source>
        <dbReference type="ARBA" id="ARBA00022989"/>
    </source>
</evidence>
<keyword evidence="10" id="KW-1185">Reference proteome</keyword>